<dbReference type="SUPFAM" id="SSF55961">
    <property type="entry name" value="Bet v1-like"/>
    <property type="match status" value="1"/>
</dbReference>
<dbReference type="Proteomes" id="UP000263377">
    <property type="component" value="Unassembled WGS sequence"/>
</dbReference>
<feature type="domain" description="Activator of Hsp90 ATPase homologue 1/2-like C-terminal" evidence="2">
    <location>
        <begin position="14"/>
        <end position="136"/>
    </location>
</feature>
<reference evidence="3 4" key="1">
    <citation type="submission" date="2018-08" db="EMBL/GenBank/DDBJ databases">
        <title>Diversity &amp; Physiological Properties of Lignin-Decomposing Actinobacteria from Soil.</title>
        <authorList>
            <person name="Roh S.G."/>
            <person name="Kim S.B."/>
        </authorList>
    </citation>
    <scope>NUCLEOTIDE SEQUENCE [LARGE SCALE GENOMIC DNA]</scope>
    <source>
        <strain evidence="3 4">MMS17-GH009</strain>
    </source>
</reference>
<dbReference type="Gene3D" id="3.30.530.20">
    <property type="match status" value="1"/>
</dbReference>
<protein>
    <recommendedName>
        <fullName evidence="2">Activator of Hsp90 ATPase homologue 1/2-like C-terminal domain-containing protein</fullName>
    </recommendedName>
</protein>
<proteinExistence type="inferred from homology"/>
<dbReference type="Pfam" id="PF08327">
    <property type="entry name" value="AHSA1"/>
    <property type="match status" value="1"/>
</dbReference>
<evidence type="ECO:0000313" key="3">
    <source>
        <dbReference type="EMBL" id="RGD55718.1"/>
    </source>
</evidence>
<keyword evidence="4" id="KW-1185">Reference proteome</keyword>
<dbReference type="InterPro" id="IPR023393">
    <property type="entry name" value="START-like_dom_sf"/>
</dbReference>
<gene>
    <name evidence="3" type="ORF">DR950_41055</name>
</gene>
<evidence type="ECO:0000313" key="4">
    <source>
        <dbReference type="Proteomes" id="UP000263377"/>
    </source>
</evidence>
<dbReference type="InterPro" id="IPR013538">
    <property type="entry name" value="ASHA1/2-like_C"/>
</dbReference>
<comment type="caution">
    <text evidence="3">The sequence shown here is derived from an EMBL/GenBank/DDBJ whole genome shotgun (WGS) entry which is preliminary data.</text>
</comment>
<dbReference type="RefSeq" id="WP_049651504.1">
    <property type="nucleotide sequence ID" value="NZ_QVIG01000003.1"/>
</dbReference>
<organism evidence="3 4">
    <name type="scientific">Kitasatospora xanthocidica</name>
    <dbReference type="NCBI Taxonomy" id="83382"/>
    <lineage>
        <taxon>Bacteria</taxon>
        <taxon>Bacillati</taxon>
        <taxon>Actinomycetota</taxon>
        <taxon>Actinomycetes</taxon>
        <taxon>Kitasatosporales</taxon>
        <taxon>Streptomycetaceae</taxon>
        <taxon>Kitasatospora</taxon>
    </lineage>
</organism>
<evidence type="ECO:0000256" key="1">
    <source>
        <dbReference type="ARBA" id="ARBA00006817"/>
    </source>
</evidence>
<comment type="similarity">
    <text evidence="1">Belongs to the AHA1 family.</text>
</comment>
<evidence type="ECO:0000259" key="2">
    <source>
        <dbReference type="Pfam" id="PF08327"/>
    </source>
</evidence>
<name>A0A372ZIP0_9ACTN</name>
<dbReference type="AlphaFoldDB" id="A0A372ZIP0"/>
<dbReference type="EMBL" id="QVIG01000003">
    <property type="protein sequence ID" value="RGD55718.1"/>
    <property type="molecule type" value="Genomic_DNA"/>
</dbReference>
<sequence length="149" mass="16619">MTAFSHRGITYLRATPERVWHALTNADESGLYWGHRNVSTWLLGAPWEHQRTDGSGTADVIGTVEAVDRPHLLVTTWAGPQEGRAAFPSRVTFELQGWHDLTRLTVTHVDLADEAARADAEQGWSAVLANLKTYLETGHPLPQEPWLMP</sequence>
<accession>A0A372ZIP0</accession>